<dbReference type="InterPro" id="IPR040442">
    <property type="entry name" value="Pyrv_kinase-like_dom_sf"/>
</dbReference>
<dbReference type="InterPro" id="IPR018523">
    <property type="entry name" value="Isocitrate_lyase_ph_CS"/>
</dbReference>
<dbReference type="PANTHER" id="PTHR42905">
    <property type="entry name" value="PHOSPHOENOLPYRUVATE CARBOXYLASE"/>
    <property type="match status" value="1"/>
</dbReference>
<dbReference type="EMBL" id="JAFJYH010000021">
    <property type="protein sequence ID" value="KAG4424371.1"/>
    <property type="molecule type" value="Genomic_DNA"/>
</dbReference>
<dbReference type="OrthoDB" id="1923844at2759"/>
<dbReference type="GO" id="GO:0046421">
    <property type="term" value="F:methylisocitrate lyase activity"/>
    <property type="evidence" value="ECO:0007669"/>
    <property type="project" value="UniProtKB-EC"/>
</dbReference>
<reference evidence="2" key="1">
    <citation type="submission" date="2021-02" db="EMBL/GenBank/DDBJ databases">
        <title>Genome sequence Cadophora malorum strain M34.</title>
        <authorList>
            <person name="Stefanovic E."/>
            <person name="Vu D."/>
            <person name="Scully C."/>
            <person name="Dijksterhuis J."/>
            <person name="Roader J."/>
            <person name="Houbraken J."/>
        </authorList>
    </citation>
    <scope>NUCLEOTIDE SEQUENCE</scope>
    <source>
        <strain evidence="2">M34</strain>
    </source>
</reference>
<keyword evidence="3" id="KW-1185">Reference proteome</keyword>
<dbReference type="CDD" id="cd00377">
    <property type="entry name" value="ICL_PEPM"/>
    <property type="match status" value="1"/>
</dbReference>
<dbReference type="Proteomes" id="UP000664132">
    <property type="component" value="Unassembled WGS sequence"/>
</dbReference>
<gene>
    <name evidence="2" type="ORF">IFR04_002427</name>
</gene>
<comment type="caution">
    <text evidence="2">The sequence shown here is derived from an EMBL/GenBank/DDBJ whole genome shotgun (WGS) entry which is preliminary data.</text>
</comment>
<dbReference type="Gene3D" id="3.20.20.60">
    <property type="entry name" value="Phosphoenolpyruvate-binding domains"/>
    <property type="match status" value="1"/>
</dbReference>
<dbReference type="Pfam" id="PF13714">
    <property type="entry name" value="PEP_mutase"/>
    <property type="match status" value="1"/>
</dbReference>
<dbReference type="PANTHER" id="PTHR42905:SF2">
    <property type="entry name" value="PHOSPHOENOLPYRUVATE CARBOXYLASE FAMILY PROTEIN"/>
    <property type="match status" value="1"/>
</dbReference>
<evidence type="ECO:0000313" key="3">
    <source>
        <dbReference type="Proteomes" id="UP000664132"/>
    </source>
</evidence>
<dbReference type="AlphaFoldDB" id="A0A8H8BUE0"/>
<organism evidence="2 3">
    <name type="scientific">Cadophora malorum</name>
    <dbReference type="NCBI Taxonomy" id="108018"/>
    <lineage>
        <taxon>Eukaryota</taxon>
        <taxon>Fungi</taxon>
        <taxon>Dikarya</taxon>
        <taxon>Ascomycota</taxon>
        <taxon>Pezizomycotina</taxon>
        <taxon>Leotiomycetes</taxon>
        <taxon>Helotiales</taxon>
        <taxon>Ploettnerulaceae</taxon>
        <taxon>Cadophora</taxon>
    </lineage>
</organism>
<dbReference type="InterPro" id="IPR015813">
    <property type="entry name" value="Pyrv/PenolPyrv_kinase-like_dom"/>
</dbReference>
<protein>
    <submittedName>
        <fullName evidence="2">Uncharacterized protein</fullName>
    </submittedName>
</protein>
<accession>A0A8H8BUE0</accession>
<evidence type="ECO:0000313" key="2">
    <source>
        <dbReference type="EMBL" id="KAG4424371.1"/>
    </source>
</evidence>
<name>A0A8H8BUE0_9HELO</name>
<dbReference type="PROSITE" id="PS00161">
    <property type="entry name" value="ISOCITRATE_LYASE"/>
    <property type="match status" value="1"/>
</dbReference>
<dbReference type="SUPFAM" id="SSF51621">
    <property type="entry name" value="Phosphoenolpyruvate/pyruvate domain"/>
    <property type="match status" value="1"/>
</dbReference>
<sequence>MAAATRPRDLFEMDDNIVVCPGVYDGFTARIALYAGFAAFTWYKNVKPSDGNLEIALLNDVKENAGMVHWTIDNSIRAPLMVRGTVEEYMHAGVAALHHEDQVANKRCGHLQHKEIVDTETCVARIRVAVNKRKELGGDIVIIAWTGALQSFWSDSAVSRLKAAIRVGADVAFLERFTVKKEGRGMCKEFSPTPLLPNMVGGGVMQDISVAEARDLGFKAIIYPCFAMIPVYQAITAAAKELRDTGDLKVVGNTKVCPKELFEVYGLQETIDFDVAAGRVLFSSGMMQPGVMELKDVSRHLENRVLSSIEYVK</sequence>
<evidence type="ECO:0000256" key="1">
    <source>
        <dbReference type="ARBA" id="ARBA00001050"/>
    </source>
</evidence>
<comment type="catalytic activity">
    <reaction evidence="1">
        <text>(2S,3R)-3-hydroxybutane-1,2,3-tricarboxylate = pyruvate + succinate</text>
        <dbReference type="Rhea" id="RHEA:16809"/>
        <dbReference type="ChEBI" id="CHEBI:15361"/>
        <dbReference type="ChEBI" id="CHEBI:30031"/>
        <dbReference type="ChEBI" id="CHEBI:57429"/>
        <dbReference type="EC" id="4.1.3.30"/>
    </reaction>
</comment>
<dbReference type="InterPro" id="IPR039556">
    <property type="entry name" value="ICL/PEPM"/>
</dbReference>
<proteinExistence type="predicted"/>